<proteinExistence type="inferred from homology"/>
<dbReference type="SUPFAM" id="SSF51556">
    <property type="entry name" value="Metallo-dependent hydrolases"/>
    <property type="match status" value="1"/>
</dbReference>
<dbReference type="InterPro" id="IPR050287">
    <property type="entry name" value="MTA/SAH_deaminase"/>
</dbReference>
<feature type="domain" description="Amidohydrolase-related" evidence="3">
    <location>
        <begin position="73"/>
        <end position="430"/>
    </location>
</feature>
<dbReference type="InterPro" id="IPR011059">
    <property type="entry name" value="Metal-dep_hydrolase_composite"/>
</dbReference>
<reference evidence="4 5" key="1">
    <citation type="submission" date="2019-11" db="EMBL/GenBank/DDBJ databases">
        <title>Pseudooceanicola pacifica sp. nov., isolated from deep-sea sediment of the Pacific Ocean.</title>
        <authorList>
            <person name="Lyu L."/>
        </authorList>
    </citation>
    <scope>NUCLEOTIDE SEQUENCE [LARGE SCALE GENOMIC DNA]</scope>
    <source>
        <strain evidence="4 5">216_PA32_1</strain>
    </source>
</reference>
<gene>
    <name evidence="4" type="ORF">GLS40_09630</name>
</gene>
<dbReference type="Gene3D" id="3.20.20.140">
    <property type="entry name" value="Metal-dependent hydrolases"/>
    <property type="match status" value="1"/>
</dbReference>
<evidence type="ECO:0000313" key="5">
    <source>
        <dbReference type="Proteomes" id="UP000443843"/>
    </source>
</evidence>
<dbReference type="EMBL" id="WNXQ01000004">
    <property type="protein sequence ID" value="MWB78284.1"/>
    <property type="molecule type" value="Genomic_DNA"/>
</dbReference>
<dbReference type="PANTHER" id="PTHR43794:SF11">
    <property type="entry name" value="AMIDOHYDROLASE-RELATED DOMAIN-CONTAINING PROTEIN"/>
    <property type="match status" value="1"/>
</dbReference>
<dbReference type="SUPFAM" id="SSF51338">
    <property type="entry name" value="Composite domain of metallo-dependent hydrolases"/>
    <property type="match status" value="1"/>
</dbReference>
<accession>A0A844W6C0</accession>
<dbReference type="Pfam" id="PF01979">
    <property type="entry name" value="Amidohydro_1"/>
    <property type="match status" value="1"/>
</dbReference>
<protein>
    <submittedName>
        <fullName evidence="4">Amidohydrolase family protein</fullName>
    </submittedName>
</protein>
<evidence type="ECO:0000256" key="2">
    <source>
        <dbReference type="ARBA" id="ARBA00022801"/>
    </source>
</evidence>
<sequence>MCHESARGAVGEIKERSAVLKRILIKNAAVASVDPAIGELPAGDILIEGERILDVRPGLVADADETIDATGCIAMPGMIDAHRHLWEGGFRGVTSDWSILDFVGNVRFLAASFFRPEDMYATALLGSYEALNAGVTTVADYCHNVRSPDHAHETLRGIREAGGRSVWGFGFVSLAHTGQAFSNEDRLAFLKTLKAEQFASDDSLVRLAICPREVSLWGDDLASVKAQFAFAREAGMQIFMHNNALGNPRYVMKLAEHDLLSDRLTLVHMGSTDADEWEAVGAAGTSVCFTPETEYQMAMGWPSSADAARAGVNICIGTDMTANNSADMFFPTRMFMQVERSMLSQKMGPEPFIGAPISCAEALEWATIKAARAVGLADVAGSLTPGKYADIVLLRADGPSMAGWDRRKPATAILQQGGVNAVDTVIVGGRFAKRDGRLLADTSRAVRMQEETVARVHALAVDNGGFEADLETIQRRMAG</sequence>
<organism evidence="4 5">
    <name type="scientific">Pseudooceanicola pacificus</name>
    <dbReference type="NCBI Taxonomy" id="2676438"/>
    <lineage>
        <taxon>Bacteria</taxon>
        <taxon>Pseudomonadati</taxon>
        <taxon>Pseudomonadota</taxon>
        <taxon>Alphaproteobacteria</taxon>
        <taxon>Rhodobacterales</taxon>
        <taxon>Paracoccaceae</taxon>
        <taxon>Pseudooceanicola</taxon>
    </lineage>
</organism>
<dbReference type="PANTHER" id="PTHR43794">
    <property type="entry name" value="AMINOHYDROLASE SSNA-RELATED"/>
    <property type="match status" value="1"/>
</dbReference>
<evidence type="ECO:0000256" key="1">
    <source>
        <dbReference type="ARBA" id="ARBA00006745"/>
    </source>
</evidence>
<keyword evidence="2 4" id="KW-0378">Hydrolase</keyword>
<dbReference type="Proteomes" id="UP000443843">
    <property type="component" value="Unassembled WGS sequence"/>
</dbReference>
<comment type="caution">
    <text evidence="4">The sequence shown here is derived from an EMBL/GenBank/DDBJ whole genome shotgun (WGS) entry which is preliminary data.</text>
</comment>
<evidence type="ECO:0000259" key="3">
    <source>
        <dbReference type="Pfam" id="PF01979"/>
    </source>
</evidence>
<dbReference type="GO" id="GO:0016810">
    <property type="term" value="F:hydrolase activity, acting on carbon-nitrogen (but not peptide) bonds"/>
    <property type="evidence" value="ECO:0007669"/>
    <property type="project" value="InterPro"/>
</dbReference>
<comment type="similarity">
    <text evidence="1">Belongs to the metallo-dependent hydrolases superfamily. ATZ/TRZ family.</text>
</comment>
<dbReference type="AlphaFoldDB" id="A0A844W6C0"/>
<evidence type="ECO:0000313" key="4">
    <source>
        <dbReference type="EMBL" id="MWB78284.1"/>
    </source>
</evidence>
<name>A0A844W6C0_9RHOB</name>
<dbReference type="InterPro" id="IPR032466">
    <property type="entry name" value="Metal_Hydrolase"/>
</dbReference>
<keyword evidence="5" id="KW-1185">Reference proteome</keyword>
<dbReference type="InterPro" id="IPR006680">
    <property type="entry name" value="Amidohydro-rel"/>
</dbReference>
<dbReference type="Gene3D" id="2.30.40.10">
    <property type="entry name" value="Urease, subunit C, domain 1"/>
    <property type="match status" value="1"/>
</dbReference>